<protein>
    <recommendedName>
        <fullName evidence="4">Zinc-ribbon domain-containing protein</fullName>
    </recommendedName>
</protein>
<name>A0ABT9P813_9ACTN</name>
<feature type="compositionally biased region" description="Polar residues" evidence="1">
    <location>
        <begin position="489"/>
        <end position="498"/>
    </location>
</feature>
<organism evidence="5 6">
    <name type="scientific">Kineosporia succinea</name>
    <dbReference type="NCBI Taxonomy" id="84632"/>
    <lineage>
        <taxon>Bacteria</taxon>
        <taxon>Bacillati</taxon>
        <taxon>Actinomycetota</taxon>
        <taxon>Actinomycetes</taxon>
        <taxon>Kineosporiales</taxon>
        <taxon>Kineosporiaceae</taxon>
        <taxon>Kineosporia</taxon>
    </lineage>
</organism>
<feature type="chain" id="PRO_5047296555" description="Zinc-ribbon domain-containing protein" evidence="3">
    <location>
        <begin position="35"/>
        <end position="568"/>
    </location>
</feature>
<dbReference type="EMBL" id="JAUSQZ010000001">
    <property type="protein sequence ID" value="MDP9828691.1"/>
    <property type="molecule type" value="Genomic_DNA"/>
</dbReference>
<evidence type="ECO:0000313" key="6">
    <source>
        <dbReference type="Proteomes" id="UP001235712"/>
    </source>
</evidence>
<keyword evidence="6" id="KW-1185">Reference proteome</keyword>
<feature type="region of interest" description="Disordered" evidence="1">
    <location>
        <begin position="460"/>
        <end position="540"/>
    </location>
</feature>
<dbReference type="Proteomes" id="UP001235712">
    <property type="component" value="Unassembled WGS sequence"/>
</dbReference>
<keyword evidence="2" id="KW-1133">Transmembrane helix</keyword>
<evidence type="ECO:0000256" key="3">
    <source>
        <dbReference type="SAM" id="SignalP"/>
    </source>
</evidence>
<feature type="signal peptide" evidence="3">
    <location>
        <begin position="1"/>
        <end position="34"/>
    </location>
</feature>
<dbReference type="Pfam" id="PF13240">
    <property type="entry name" value="Zn_Ribbon_1"/>
    <property type="match status" value="1"/>
</dbReference>
<evidence type="ECO:0000259" key="4">
    <source>
        <dbReference type="Pfam" id="PF13240"/>
    </source>
</evidence>
<keyword evidence="2" id="KW-0472">Membrane</keyword>
<gene>
    <name evidence="5" type="ORF">J2S57_004440</name>
</gene>
<sequence length="568" mass="59157">MTVTSGGGPHSARLLATVVALMLSSVVGALPAQASTPDGHHHQGTAGTPSPSATAHTEHDADSHVDLPRGGQEWTTPDLVAQGALVQVETVAEVYVALHHYHVEKYRYRKVEDPQAVSSGTFVNSRGLVITGKGALADDAAQEKRFGTWGVNQAFVDAKFMKEMPADPFARTTITEKNKGTLADSPPTNPEINDRLQSCYAWETSHHCAVFVVMRHRVLPSVTEGENSELEGLPQSDARVAVLSTQPRGIAPLTLQLANPEPGAKYWVIASRGVNEEPAVGTGTLTDSERSPISAADLEKWSKEFGPLAEGAPVVSERGDLVAFLGTPEGSDELGSVSSSHMSNDLRTFGLARDSSPVDAQFHDGLELFEASQFAAAVPKLKAAAEATGGQRVAVDLLARAEERSGTAEDLSDEADVLTPTGDDVAGWSGRAIAVFSALVLAVLIAAMVALALTRRRHGAGGEEPAEDGAETVPPTSPPPGGGTRDRASASSSDQHPTTVFAAGTTDPQDPGEEPTVKRPAPPANPHAPAHPSGSFCPQCGSQLSPGDRFCFSCGTPAGRAGAGVSRG</sequence>
<feature type="domain" description="Zinc-ribbon" evidence="4">
    <location>
        <begin position="536"/>
        <end position="557"/>
    </location>
</feature>
<keyword evidence="2" id="KW-0812">Transmembrane</keyword>
<dbReference type="RefSeq" id="WP_307246131.1">
    <property type="nucleotide sequence ID" value="NZ_JAUSQZ010000001.1"/>
</dbReference>
<evidence type="ECO:0000256" key="1">
    <source>
        <dbReference type="SAM" id="MobiDB-lite"/>
    </source>
</evidence>
<reference evidence="5 6" key="1">
    <citation type="submission" date="2023-07" db="EMBL/GenBank/DDBJ databases">
        <title>Sequencing the genomes of 1000 actinobacteria strains.</title>
        <authorList>
            <person name="Klenk H.-P."/>
        </authorList>
    </citation>
    <scope>NUCLEOTIDE SEQUENCE [LARGE SCALE GENOMIC DNA]</scope>
    <source>
        <strain evidence="5 6">DSM 44388</strain>
    </source>
</reference>
<comment type="caution">
    <text evidence="5">The sequence shown here is derived from an EMBL/GenBank/DDBJ whole genome shotgun (WGS) entry which is preliminary data.</text>
</comment>
<evidence type="ECO:0000256" key="2">
    <source>
        <dbReference type="SAM" id="Phobius"/>
    </source>
</evidence>
<dbReference type="InterPro" id="IPR026870">
    <property type="entry name" value="Zinc_ribbon_dom"/>
</dbReference>
<accession>A0ABT9P813</accession>
<feature type="compositionally biased region" description="Basic and acidic residues" evidence="1">
    <location>
        <begin position="56"/>
        <end position="67"/>
    </location>
</feature>
<evidence type="ECO:0000313" key="5">
    <source>
        <dbReference type="EMBL" id="MDP9828691.1"/>
    </source>
</evidence>
<feature type="transmembrane region" description="Helical" evidence="2">
    <location>
        <begin position="432"/>
        <end position="453"/>
    </location>
</feature>
<feature type="region of interest" description="Disordered" evidence="1">
    <location>
        <begin position="32"/>
        <end position="73"/>
    </location>
</feature>
<keyword evidence="3" id="KW-0732">Signal</keyword>
<feature type="compositionally biased region" description="Polar residues" evidence="1">
    <location>
        <begin position="45"/>
        <end position="55"/>
    </location>
</feature>
<proteinExistence type="predicted"/>